<dbReference type="EMBL" id="VSSQ01141534">
    <property type="protein sequence ID" value="MPN62877.1"/>
    <property type="molecule type" value="Genomic_DNA"/>
</dbReference>
<sequence>MDLAEKEYISSVEIKNYEDLMENYHTVVYFRFKDVSEYTCSFKSDEQTGFERFILTLR</sequence>
<name>A0A645JHQ0_9ZZZZ</name>
<gene>
    <name evidence="1" type="ORF">SDC9_210630</name>
</gene>
<evidence type="ECO:0000313" key="1">
    <source>
        <dbReference type="EMBL" id="MPN62877.1"/>
    </source>
</evidence>
<accession>A0A645JHQ0</accession>
<proteinExistence type="predicted"/>
<protein>
    <submittedName>
        <fullName evidence="1">Uncharacterized protein</fullName>
    </submittedName>
</protein>
<dbReference type="AlphaFoldDB" id="A0A645JHQ0"/>
<reference evidence="1" key="1">
    <citation type="submission" date="2019-08" db="EMBL/GenBank/DDBJ databases">
        <authorList>
            <person name="Kucharzyk K."/>
            <person name="Murdoch R.W."/>
            <person name="Higgins S."/>
            <person name="Loffler F."/>
        </authorList>
    </citation>
    <scope>NUCLEOTIDE SEQUENCE</scope>
</reference>
<organism evidence="1">
    <name type="scientific">bioreactor metagenome</name>
    <dbReference type="NCBI Taxonomy" id="1076179"/>
    <lineage>
        <taxon>unclassified sequences</taxon>
        <taxon>metagenomes</taxon>
        <taxon>ecological metagenomes</taxon>
    </lineage>
</organism>
<comment type="caution">
    <text evidence="1">The sequence shown here is derived from an EMBL/GenBank/DDBJ whole genome shotgun (WGS) entry which is preliminary data.</text>
</comment>